<dbReference type="Pfam" id="PF00107">
    <property type="entry name" value="ADH_zinc_N"/>
    <property type="match status" value="1"/>
</dbReference>
<evidence type="ECO:0000259" key="2">
    <source>
        <dbReference type="SMART" id="SM00829"/>
    </source>
</evidence>
<dbReference type="FunFam" id="3.40.50.720:FF:000121">
    <property type="entry name" value="Prostaglandin reductase 2"/>
    <property type="match status" value="1"/>
</dbReference>
<dbReference type="EMBL" id="CP025330">
    <property type="protein sequence ID" value="AZT95158.1"/>
    <property type="molecule type" value="Genomic_DNA"/>
</dbReference>
<dbReference type="AlphaFoldDB" id="A0A3Q9NU83"/>
<dbReference type="InterPro" id="IPR045010">
    <property type="entry name" value="MDR_fam"/>
</dbReference>
<dbReference type="PANTHER" id="PTHR43205">
    <property type="entry name" value="PROSTAGLANDIN REDUCTASE"/>
    <property type="match status" value="1"/>
</dbReference>
<reference evidence="3 4" key="2">
    <citation type="submission" date="2019-01" db="EMBL/GenBank/DDBJ databases">
        <title>Comparative genomic analysis of Brevibacterium aurantiacum sheds light on its evolution and its adaptation to smear-ripened cheeses.</title>
        <authorList>
            <person name="Moineau S."/>
        </authorList>
    </citation>
    <scope>NUCLEOTIDE SEQUENCE [LARGE SCALE GENOMIC DNA]</scope>
    <source>
        <strain evidence="3 4">SMQ-1417</strain>
    </source>
</reference>
<dbReference type="CDD" id="cd05288">
    <property type="entry name" value="PGDH"/>
    <property type="match status" value="1"/>
</dbReference>
<proteinExistence type="predicted"/>
<dbReference type="RefSeq" id="WP_127363396.1">
    <property type="nucleotide sequence ID" value="NZ_CP025330.1"/>
</dbReference>
<feature type="domain" description="Enoyl reductase (ER)" evidence="2">
    <location>
        <begin position="20"/>
        <end position="338"/>
    </location>
</feature>
<dbReference type="SMART" id="SM00829">
    <property type="entry name" value="PKS_ER"/>
    <property type="match status" value="1"/>
</dbReference>
<name>A0A3Q9NU83_BREAU</name>
<reference evidence="3 4" key="1">
    <citation type="submission" date="2017-12" db="EMBL/GenBank/DDBJ databases">
        <authorList>
            <person name="Levesque S."/>
        </authorList>
    </citation>
    <scope>NUCLEOTIDE SEQUENCE [LARGE SCALE GENOMIC DNA]</scope>
    <source>
        <strain evidence="3 4">SMQ-1417</strain>
    </source>
</reference>
<dbReference type="Pfam" id="PF16884">
    <property type="entry name" value="ADH_N_2"/>
    <property type="match status" value="1"/>
</dbReference>
<dbReference type="PANTHER" id="PTHR43205:SF42">
    <property type="entry name" value="ALCOHOL DEHYDROGENASE, ZINC-CONTAINING (AFU_ORTHOLOGUE AFUA_7G04530)"/>
    <property type="match status" value="1"/>
</dbReference>
<dbReference type="InterPro" id="IPR011032">
    <property type="entry name" value="GroES-like_sf"/>
</dbReference>
<dbReference type="GO" id="GO:0016628">
    <property type="term" value="F:oxidoreductase activity, acting on the CH-CH group of donors, NAD or NADP as acceptor"/>
    <property type="evidence" value="ECO:0007669"/>
    <property type="project" value="InterPro"/>
</dbReference>
<dbReference type="InterPro" id="IPR036291">
    <property type="entry name" value="NAD(P)-bd_dom_sf"/>
</dbReference>
<dbReference type="InterPro" id="IPR020843">
    <property type="entry name" value="ER"/>
</dbReference>
<dbReference type="SUPFAM" id="SSF50129">
    <property type="entry name" value="GroES-like"/>
    <property type="match status" value="1"/>
</dbReference>
<dbReference type="SUPFAM" id="SSF51735">
    <property type="entry name" value="NAD(P)-binding Rossmann-fold domains"/>
    <property type="match status" value="1"/>
</dbReference>
<dbReference type="Gene3D" id="3.40.50.720">
    <property type="entry name" value="NAD(P)-binding Rossmann-like Domain"/>
    <property type="match status" value="1"/>
</dbReference>
<evidence type="ECO:0000313" key="3">
    <source>
        <dbReference type="EMBL" id="AZT95158.1"/>
    </source>
</evidence>
<sequence length="340" mass="35618">MAADSPTRNRRCVLTKRPQGGSVASCFEMQEEQLSPLGRGEARVRVEWLSIDPTQRGWLNPGPNYRAPVGLGEVMRGAGVGTVVETDNETLPVGAKVYGELGWQTFAAASASGLFGVNIVPEGIEPRHMLSVFGTNGLTAYFGMTEIGRPSSADTVLVSAAAGATGSIAAQISSSLGCRTIGIAGGQEKCEWVRESAGLDACIDYKSDNVAQALNSLAPGGIDVYFDNVGGELLEAAVDNLADHGRIVLCGAVATGYDGGLPATGLRNYMQLGLRRARMEGFVFFDYIERFPDALAHLSGMFGRGELKVAETIAEGVDAAPGALDGLFTGANLGKQLVRV</sequence>
<organism evidence="3 4">
    <name type="scientific">Brevibacterium aurantiacum</name>
    <dbReference type="NCBI Taxonomy" id="273384"/>
    <lineage>
        <taxon>Bacteria</taxon>
        <taxon>Bacillati</taxon>
        <taxon>Actinomycetota</taxon>
        <taxon>Actinomycetes</taxon>
        <taxon>Micrococcales</taxon>
        <taxon>Brevibacteriaceae</taxon>
        <taxon>Brevibacterium</taxon>
    </lineage>
</organism>
<accession>A0A3Q9NU83</accession>
<dbReference type="InterPro" id="IPR013149">
    <property type="entry name" value="ADH-like_C"/>
</dbReference>
<gene>
    <name evidence="3" type="ORF">CXR23_20055</name>
</gene>
<protein>
    <submittedName>
        <fullName evidence="3">NADP-dependent oxidoreductase</fullName>
    </submittedName>
</protein>
<keyword evidence="1" id="KW-0560">Oxidoreductase</keyword>
<dbReference type="InterPro" id="IPR041694">
    <property type="entry name" value="ADH_N_2"/>
</dbReference>
<dbReference type="Gene3D" id="3.90.180.10">
    <property type="entry name" value="Medium-chain alcohol dehydrogenases, catalytic domain"/>
    <property type="match status" value="1"/>
</dbReference>
<evidence type="ECO:0000313" key="4">
    <source>
        <dbReference type="Proteomes" id="UP000283000"/>
    </source>
</evidence>
<evidence type="ECO:0000256" key="1">
    <source>
        <dbReference type="ARBA" id="ARBA00023002"/>
    </source>
</evidence>
<dbReference type="Proteomes" id="UP000283000">
    <property type="component" value="Chromosome"/>
</dbReference>